<reference evidence="1" key="1">
    <citation type="submission" date="2022-10" db="EMBL/GenBank/DDBJ databases">
        <title>The complete genomes of actinobacterial strains from the NBC collection.</title>
        <authorList>
            <person name="Joergensen T.S."/>
            <person name="Alvarez Arevalo M."/>
            <person name="Sterndorff E.B."/>
            <person name="Faurdal D."/>
            <person name="Vuksanovic O."/>
            <person name="Mourched A.-S."/>
            <person name="Charusanti P."/>
            <person name="Shaw S."/>
            <person name="Blin K."/>
            <person name="Weber T."/>
        </authorList>
    </citation>
    <scope>NUCLEOTIDE SEQUENCE</scope>
    <source>
        <strain evidence="1">NBC_01432</strain>
    </source>
</reference>
<accession>A0ABZ1ZZR8</accession>
<dbReference type="Proteomes" id="UP001432209">
    <property type="component" value="Chromosome"/>
</dbReference>
<evidence type="ECO:0000313" key="2">
    <source>
        <dbReference type="Proteomes" id="UP001432209"/>
    </source>
</evidence>
<name>A0ABZ1ZZR8_STRNV</name>
<dbReference type="EMBL" id="CP109495">
    <property type="protein sequence ID" value="WUX50708.1"/>
    <property type="molecule type" value="Genomic_DNA"/>
</dbReference>
<keyword evidence="2" id="KW-1185">Reference proteome</keyword>
<sequence>MNYLADLMRGHLKKIGSRRRLLPAGKNAGWMMGDLERIGVPRP</sequence>
<evidence type="ECO:0000313" key="1">
    <source>
        <dbReference type="EMBL" id="WUX50708.1"/>
    </source>
</evidence>
<protein>
    <submittedName>
        <fullName evidence="1">Uncharacterized protein</fullName>
    </submittedName>
</protein>
<organism evidence="1 2">
    <name type="scientific">Streptomyces niveus</name>
    <name type="common">Streptomyces spheroides</name>
    <dbReference type="NCBI Taxonomy" id="193462"/>
    <lineage>
        <taxon>Bacteria</taxon>
        <taxon>Bacillati</taxon>
        <taxon>Actinomycetota</taxon>
        <taxon>Actinomycetes</taxon>
        <taxon>Kitasatosporales</taxon>
        <taxon>Streptomycetaceae</taxon>
        <taxon>Streptomyces</taxon>
    </lineage>
</organism>
<gene>
    <name evidence="1" type="ORF">OG442_03575</name>
</gene>
<dbReference type="RefSeq" id="WP_329074340.1">
    <property type="nucleotide sequence ID" value="NZ_CP109495.1"/>
</dbReference>
<proteinExistence type="predicted"/>